<evidence type="ECO:0000256" key="1">
    <source>
        <dbReference type="ARBA" id="ARBA00006464"/>
    </source>
</evidence>
<feature type="domain" description="Bacterial sugar transferase" evidence="2">
    <location>
        <begin position="3"/>
        <end position="195"/>
    </location>
</feature>
<dbReference type="InterPro" id="IPR003362">
    <property type="entry name" value="Bact_transf"/>
</dbReference>
<dbReference type="RefSeq" id="WP_062888269.1">
    <property type="nucleotide sequence ID" value="NZ_LQGX01000004.1"/>
</dbReference>
<gene>
    <name evidence="3" type="primary">wecA</name>
    <name evidence="3" type="ORF">VP13_00018</name>
</gene>
<dbReference type="GO" id="GO:0016780">
    <property type="term" value="F:phosphotransferase activity, for other substituted phosphate groups"/>
    <property type="evidence" value="ECO:0007669"/>
    <property type="project" value="TreeGrafter"/>
</dbReference>
<name>A0A7M1VMR5_VIBPH</name>
<dbReference type="EC" id="2.7.8.40" evidence="3"/>
<dbReference type="AlphaFoldDB" id="A0A7M1VMR5"/>
<organism evidence="3">
    <name type="scientific">Vibrio parahaemolyticus</name>
    <dbReference type="NCBI Taxonomy" id="670"/>
    <lineage>
        <taxon>Bacteria</taxon>
        <taxon>Pseudomonadati</taxon>
        <taxon>Pseudomonadota</taxon>
        <taxon>Gammaproteobacteria</taxon>
        <taxon>Vibrionales</taxon>
        <taxon>Vibrionaceae</taxon>
        <taxon>Vibrio</taxon>
    </lineage>
</organism>
<evidence type="ECO:0000259" key="2">
    <source>
        <dbReference type="Pfam" id="PF02397"/>
    </source>
</evidence>
<dbReference type="Pfam" id="PF02397">
    <property type="entry name" value="Bac_transf"/>
    <property type="match status" value="1"/>
</dbReference>
<reference evidence="3" key="1">
    <citation type="submission" date="2020-08" db="EMBL/GenBank/DDBJ databases">
        <title>Genetic structure, function and evolution of capsule biosynthesis loci in Vibrio parahaemolyticus.</title>
        <authorList>
            <person name="Li L."/>
            <person name="Bian S."/>
        </authorList>
    </citation>
    <scope>NUCLEOTIDE SEQUENCE</scope>
    <source>
        <strain evidence="3">VP13</strain>
    </source>
</reference>
<protein>
    <submittedName>
        <fullName evidence="3">UDP-N-acetylgalactosamine-undecaprenyl-phosphate N-acetylgalactosaminephosphotransferase</fullName>
        <ecNumber evidence="3">2.7.8.40</ecNumber>
    </submittedName>
</protein>
<evidence type="ECO:0000313" key="3">
    <source>
        <dbReference type="EMBL" id="QOS15674.1"/>
    </source>
</evidence>
<dbReference type="PANTHER" id="PTHR30576:SF20">
    <property type="entry name" value="QUINOVOSAMINEPHOSPHOTRANSFERAE-RELATED"/>
    <property type="match status" value="1"/>
</dbReference>
<dbReference type="PANTHER" id="PTHR30576">
    <property type="entry name" value="COLANIC BIOSYNTHESIS UDP-GLUCOSE LIPID CARRIER TRANSFERASE"/>
    <property type="match status" value="1"/>
</dbReference>
<dbReference type="EMBL" id="MT898030">
    <property type="protein sequence ID" value="QOS15674.1"/>
    <property type="molecule type" value="Genomic_DNA"/>
</dbReference>
<sequence length="199" mass="22879">MIKRAFDICFSFFGLVLLSPLFLCVSIVIKLGSTGPVFFRQERVGMNGEAFLIHKFRTMEENSESQGRLTVGDDLRVTKVGKFLRKFKIDELPQLIDVFIGKMSLVGPRPEVREFIEYYPIDIKGKVLSVRPGITDEASIEMVDENVILAKYTDYKKAYIEHILPVKQAYYLKYVDENSIIGDINIIFKTLAKILDRNR</sequence>
<accession>A0A7M1VMR5</accession>
<comment type="similarity">
    <text evidence="1">Belongs to the bacterial sugar transferase family.</text>
</comment>
<keyword evidence="3" id="KW-0808">Transferase</keyword>
<proteinExistence type="inferred from homology"/>